<evidence type="ECO:0000256" key="1">
    <source>
        <dbReference type="SAM" id="MobiDB-lite"/>
    </source>
</evidence>
<evidence type="ECO:0000259" key="2">
    <source>
        <dbReference type="PROSITE" id="PS50968"/>
    </source>
</evidence>
<feature type="region of interest" description="Disordered" evidence="1">
    <location>
        <begin position="200"/>
        <end position="248"/>
    </location>
</feature>
<reference evidence="4" key="1">
    <citation type="submission" date="2014-04" db="EMBL/GenBank/DDBJ databases">
        <title>Evolutionary Origins and Diversification of the Mycorrhizal Mutualists.</title>
        <authorList>
            <consortium name="DOE Joint Genome Institute"/>
            <consortium name="Mycorrhizal Genomics Consortium"/>
            <person name="Kohler A."/>
            <person name="Kuo A."/>
            <person name="Nagy L.G."/>
            <person name="Floudas D."/>
            <person name="Copeland A."/>
            <person name="Barry K.W."/>
            <person name="Cichocki N."/>
            <person name="Veneault-Fourrey C."/>
            <person name="LaButti K."/>
            <person name="Lindquist E.A."/>
            <person name="Lipzen A."/>
            <person name="Lundell T."/>
            <person name="Morin E."/>
            <person name="Murat C."/>
            <person name="Riley R."/>
            <person name="Ohm R."/>
            <person name="Sun H."/>
            <person name="Tunlid A."/>
            <person name="Henrissat B."/>
            <person name="Grigoriev I.V."/>
            <person name="Hibbett D.S."/>
            <person name="Martin F."/>
        </authorList>
    </citation>
    <scope>NUCLEOTIDE SEQUENCE [LARGE SCALE GENOMIC DNA]</scope>
    <source>
        <strain evidence="4">FD-334 SS-4</strain>
    </source>
</reference>
<feature type="compositionally biased region" description="Low complexity" evidence="1">
    <location>
        <begin position="207"/>
        <end position="217"/>
    </location>
</feature>
<dbReference type="EMBL" id="KN817631">
    <property type="protein sequence ID" value="KJA15942.1"/>
    <property type="molecule type" value="Genomic_DNA"/>
</dbReference>
<dbReference type="PROSITE" id="PS50968">
    <property type="entry name" value="BIOTINYL_LIPOYL"/>
    <property type="match status" value="1"/>
</dbReference>
<gene>
    <name evidence="3" type="ORF">HYPSUDRAFT_47894</name>
</gene>
<dbReference type="Gene3D" id="2.40.50.100">
    <property type="match status" value="1"/>
</dbReference>
<dbReference type="Pfam" id="PF00364">
    <property type="entry name" value="Biotin_lipoyl"/>
    <property type="match status" value="1"/>
</dbReference>
<feature type="compositionally biased region" description="Low complexity" evidence="1">
    <location>
        <begin position="152"/>
        <end position="168"/>
    </location>
</feature>
<dbReference type="InterPro" id="IPR011053">
    <property type="entry name" value="Single_hybrid_motif"/>
</dbReference>
<dbReference type="PANTHER" id="PTHR23151:SF90">
    <property type="entry name" value="DIHYDROLIPOYLLYSINE-RESIDUE ACETYLTRANSFERASE COMPONENT OF PYRUVATE DEHYDROGENASE COMPLEX, MITOCHONDRIAL-RELATED"/>
    <property type="match status" value="1"/>
</dbReference>
<organism evidence="3 4">
    <name type="scientific">Hypholoma sublateritium (strain FD-334 SS-4)</name>
    <dbReference type="NCBI Taxonomy" id="945553"/>
    <lineage>
        <taxon>Eukaryota</taxon>
        <taxon>Fungi</taxon>
        <taxon>Dikarya</taxon>
        <taxon>Basidiomycota</taxon>
        <taxon>Agaricomycotina</taxon>
        <taxon>Agaricomycetes</taxon>
        <taxon>Agaricomycetidae</taxon>
        <taxon>Agaricales</taxon>
        <taxon>Agaricineae</taxon>
        <taxon>Strophariaceae</taxon>
        <taxon>Hypholoma</taxon>
    </lineage>
</organism>
<protein>
    <recommendedName>
        <fullName evidence="2">Lipoyl-binding domain-containing protein</fullName>
    </recommendedName>
</protein>
<dbReference type="OrthoDB" id="537444at2759"/>
<name>A0A0D2KMV3_HYPSF</name>
<dbReference type="InterPro" id="IPR045257">
    <property type="entry name" value="E2/Pdx1"/>
</dbReference>
<evidence type="ECO:0000313" key="4">
    <source>
        <dbReference type="Proteomes" id="UP000054270"/>
    </source>
</evidence>
<accession>A0A0D2KMV3</accession>
<dbReference type="STRING" id="945553.A0A0D2KMV3"/>
<proteinExistence type="predicted"/>
<sequence length="276" mass="29874">MSAFTVSKVSAAQSAGARYGQAKRRWLHGSLKRQASIIMPALSPLMTEGTITRWKKKEGDAFAAGDVLLQIQSDLYTVDVEACNSGILGKIIMPAGTSNVPIEQIIALVARDANELAIIQGQSTTPIPPKFNALPAPPSSPISTPLYRDQFRPLSSPRTPTTSPRTPSLFEMQTMGYGHRSAHVGGPRRGKPRLNLVNAEPISPIEMSPRPSPMQSRPRQEDSLPMTPSTAKWPQSARETADEGQAQVNGAALRRMIVSNLASKQGNPNFPLDEFL</sequence>
<dbReference type="InterPro" id="IPR000089">
    <property type="entry name" value="Biotin_lipoyl"/>
</dbReference>
<feature type="domain" description="Lipoyl-binding" evidence="2">
    <location>
        <begin position="34"/>
        <end position="110"/>
    </location>
</feature>
<feature type="region of interest" description="Disordered" evidence="1">
    <location>
        <begin position="137"/>
        <end position="168"/>
    </location>
</feature>
<dbReference type="GO" id="GO:0006086">
    <property type="term" value="P:pyruvate decarboxylation to acetyl-CoA"/>
    <property type="evidence" value="ECO:0007669"/>
    <property type="project" value="InterPro"/>
</dbReference>
<dbReference type="PANTHER" id="PTHR23151">
    <property type="entry name" value="DIHYDROLIPOAMIDE ACETYL/SUCCINYL-TRANSFERASE-RELATED"/>
    <property type="match status" value="1"/>
</dbReference>
<dbReference type="OMA" id="WPQSARE"/>
<dbReference type="Proteomes" id="UP000054270">
    <property type="component" value="Unassembled WGS sequence"/>
</dbReference>
<evidence type="ECO:0000313" key="3">
    <source>
        <dbReference type="EMBL" id="KJA15942.1"/>
    </source>
</evidence>
<dbReference type="CDD" id="cd06849">
    <property type="entry name" value="lipoyl_domain"/>
    <property type="match status" value="1"/>
</dbReference>
<dbReference type="GO" id="GO:0045254">
    <property type="term" value="C:pyruvate dehydrogenase complex"/>
    <property type="evidence" value="ECO:0007669"/>
    <property type="project" value="InterPro"/>
</dbReference>
<dbReference type="SUPFAM" id="SSF51230">
    <property type="entry name" value="Single hybrid motif"/>
    <property type="match status" value="1"/>
</dbReference>
<dbReference type="AlphaFoldDB" id="A0A0D2KMV3"/>
<keyword evidence="4" id="KW-1185">Reference proteome</keyword>